<sequence length="203" mass="23185">MKIYEFAANPSSRRVGIFLKELGVEVDRVQLNVREGENLTSEYLEKSVNGKVPMLELTDGTCISETIAICRFFAEHQNDTSLFGTTPAEKGLVEMWQRIVELDGLHMGFQAFRNLSGVYADRERCVEAWGNEAKLRVEEFLPKLDKQLAKNQYIAGERFSIVDITGFLFVGFVCEKALEIKALDIYPNIQTWYNKVSERPAFQ</sequence>
<dbReference type="PROSITE" id="PS50405">
    <property type="entry name" value="GST_CTER"/>
    <property type="match status" value="1"/>
</dbReference>
<evidence type="ECO:0000259" key="3">
    <source>
        <dbReference type="PROSITE" id="PS50405"/>
    </source>
</evidence>
<evidence type="ECO:0000313" key="4">
    <source>
        <dbReference type="EMBL" id="TVO32163.1"/>
    </source>
</evidence>
<dbReference type="Gene3D" id="1.20.1050.10">
    <property type="match status" value="1"/>
</dbReference>
<protein>
    <submittedName>
        <fullName evidence="4">Glutathione S-transferase</fullName>
    </submittedName>
</protein>
<dbReference type="Gene3D" id="3.40.30.10">
    <property type="entry name" value="Glutaredoxin"/>
    <property type="match status" value="1"/>
</dbReference>
<organism evidence="4 5">
    <name type="scientific">Vibrio algivorus</name>
    <dbReference type="NCBI Taxonomy" id="1667024"/>
    <lineage>
        <taxon>Bacteria</taxon>
        <taxon>Pseudomonadati</taxon>
        <taxon>Pseudomonadota</taxon>
        <taxon>Gammaproteobacteria</taxon>
        <taxon>Vibrionales</taxon>
        <taxon>Vibrionaceae</taxon>
        <taxon>Vibrio</taxon>
    </lineage>
</organism>
<dbReference type="GO" id="GO:0005737">
    <property type="term" value="C:cytoplasm"/>
    <property type="evidence" value="ECO:0007669"/>
    <property type="project" value="TreeGrafter"/>
</dbReference>
<feature type="domain" description="GST N-terminal" evidence="2">
    <location>
        <begin position="1"/>
        <end position="81"/>
    </location>
</feature>
<dbReference type="PROSITE" id="PS50404">
    <property type="entry name" value="GST_NTER"/>
    <property type="match status" value="1"/>
</dbReference>
<dbReference type="AlphaFoldDB" id="A0A557NUR6"/>
<dbReference type="GO" id="GO:0006414">
    <property type="term" value="P:translational elongation"/>
    <property type="evidence" value="ECO:0007669"/>
    <property type="project" value="TreeGrafter"/>
</dbReference>
<dbReference type="InterPro" id="IPR036282">
    <property type="entry name" value="Glutathione-S-Trfase_C_sf"/>
</dbReference>
<dbReference type="SUPFAM" id="SSF47616">
    <property type="entry name" value="GST C-terminal domain-like"/>
    <property type="match status" value="1"/>
</dbReference>
<dbReference type="Proteomes" id="UP000319828">
    <property type="component" value="Unassembled WGS sequence"/>
</dbReference>
<evidence type="ECO:0000313" key="5">
    <source>
        <dbReference type="Proteomes" id="UP000319828"/>
    </source>
</evidence>
<comment type="caution">
    <text evidence="4">The sequence shown here is derived from an EMBL/GenBank/DDBJ whole genome shotgun (WGS) entry which is preliminary data.</text>
</comment>
<comment type="similarity">
    <text evidence="1">Belongs to the GST superfamily.</text>
</comment>
<feature type="domain" description="GST C-terminal" evidence="3">
    <location>
        <begin position="86"/>
        <end position="203"/>
    </location>
</feature>
<dbReference type="EMBL" id="VMKJ01000062">
    <property type="protein sequence ID" value="TVO32163.1"/>
    <property type="molecule type" value="Genomic_DNA"/>
</dbReference>
<proteinExistence type="inferred from homology"/>
<dbReference type="GO" id="GO:0016740">
    <property type="term" value="F:transferase activity"/>
    <property type="evidence" value="ECO:0007669"/>
    <property type="project" value="UniProtKB-KW"/>
</dbReference>
<keyword evidence="4" id="KW-0808">Transferase</keyword>
<dbReference type="InterPro" id="IPR050802">
    <property type="entry name" value="EF-GSTs"/>
</dbReference>
<dbReference type="InterPro" id="IPR004046">
    <property type="entry name" value="GST_C"/>
</dbReference>
<dbReference type="SUPFAM" id="SSF52833">
    <property type="entry name" value="Thioredoxin-like"/>
    <property type="match status" value="1"/>
</dbReference>
<evidence type="ECO:0000256" key="1">
    <source>
        <dbReference type="RuleBase" id="RU003494"/>
    </source>
</evidence>
<dbReference type="OrthoDB" id="9803562at2"/>
<dbReference type="PANTHER" id="PTHR43986">
    <property type="entry name" value="ELONGATION FACTOR 1-GAMMA"/>
    <property type="match status" value="1"/>
</dbReference>
<gene>
    <name evidence="4" type="ORF">FOF44_17365</name>
</gene>
<dbReference type="InterPro" id="IPR040079">
    <property type="entry name" value="Glutathione_S-Trfase"/>
</dbReference>
<dbReference type="Pfam" id="PF00043">
    <property type="entry name" value="GST_C"/>
    <property type="match status" value="1"/>
</dbReference>
<reference evidence="4 5" key="1">
    <citation type="submission" date="2019-07" db="EMBL/GenBank/DDBJ databases">
        <title>The draft genome sequence of Vibrio algivorus M1486.</title>
        <authorList>
            <person name="Meng X."/>
        </authorList>
    </citation>
    <scope>NUCLEOTIDE SEQUENCE [LARGE SCALE GENOMIC DNA]</scope>
    <source>
        <strain evidence="4 5">M1486</strain>
    </source>
</reference>
<name>A0A557NUR6_9VIBR</name>
<evidence type="ECO:0000259" key="2">
    <source>
        <dbReference type="PROSITE" id="PS50404"/>
    </source>
</evidence>
<dbReference type="RefSeq" id="WP_144389191.1">
    <property type="nucleotide sequence ID" value="NZ_CANNCB010000066.1"/>
</dbReference>
<dbReference type="InterPro" id="IPR036249">
    <property type="entry name" value="Thioredoxin-like_sf"/>
</dbReference>
<dbReference type="PANTHER" id="PTHR43986:SF1">
    <property type="entry name" value="ELONGATION FACTOR 1-GAMMA"/>
    <property type="match status" value="1"/>
</dbReference>
<dbReference type="InterPro" id="IPR010987">
    <property type="entry name" value="Glutathione-S-Trfase_C-like"/>
</dbReference>
<accession>A0A557NUR6</accession>
<dbReference type="Pfam" id="PF02798">
    <property type="entry name" value="GST_N"/>
    <property type="match status" value="1"/>
</dbReference>
<dbReference type="InterPro" id="IPR004045">
    <property type="entry name" value="Glutathione_S-Trfase_N"/>
</dbReference>
<dbReference type="SFLD" id="SFLDS00019">
    <property type="entry name" value="Glutathione_Transferase_(cytos"/>
    <property type="match status" value="1"/>
</dbReference>
<dbReference type="SFLD" id="SFLDG00358">
    <property type="entry name" value="Main_(cytGST)"/>
    <property type="match status" value="1"/>
</dbReference>